<feature type="region of interest" description="Disordered" evidence="5">
    <location>
        <begin position="167"/>
        <end position="194"/>
    </location>
</feature>
<proteinExistence type="predicted"/>
<dbReference type="Pfam" id="PF03992">
    <property type="entry name" value="ABM"/>
    <property type="match status" value="1"/>
</dbReference>
<dbReference type="GO" id="GO:0032040">
    <property type="term" value="C:small-subunit processome"/>
    <property type="evidence" value="ECO:0007669"/>
    <property type="project" value="InterPro"/>
</dbReference>
<name>A0A813LIT9_POLGL</name>
<feature type="coiled-coil region" evidence="4">
    <location>
        <begin position="375"/>
        <end position="406"/>
    </location>
</feature>
<feature type="compositionally biased region" description="Acidic residues" evidence="5">
    <location>
        <begin position="142"/>
        <end position="152"/>
    </location>
</feature>
<feature type="domain" description="ABM" evidence="6">
    <location>
        <begin position="608"/>
        <end position="700"/>
    </location>
</feature>
<dbReference type="AlphaFoldDB" id="A0A813LIT9"/>
<evidence type="ECO:0000259" key="6">
    <source>
        <dbReference type="PROSITE" id="PS51725"/>
    </source>
</evidence>
<dbReference type="PANTHER" id="PTHR14150:SF12">
    <property type="entry name" value="U3 SMALL NUCLEOLAR RNA-ASSOCIATED PROTEIN 14 HOMOLOG A"/>
    <property type="match status" value="1"/>
</dbReference>
<feature type="region of interest" description="Disordered" evidence="5">
    <location>
        <begin position="419"/>
        <end position="478"/>
    </location>
</feature>
<protein>
    <recommendedName>
        <fullName evidence="6">ABM domain-containing protein</fullName>
    </recommendedName>
</protein>
<comment type="subcellular location">
    <subcellularLocation>
        <location evidence="1">Nucleus</location>
        <location evidence="1">Nucleolus</location>
    </subcellularLocation>
</comment>
<dbReference type="PROSITE" id="PS51725">
    <property type="entry name" value="ABM"/>
    <property type="match status" value="1"/>
</dbReference>
<feature type="compositionally biased region" description="Acidic residues" evidence="5">
    <location>
        <begin position="454"/>
        <end position="470"/>
    </location>
</feature>
<feature type="compositionally biased region" description="Basic residues" evidence="5">
    <location>
        <begin position="10"/>
        <end position="19"/>
    </location>
</feature>
<dbReference type="InterPro" id="IPR007138">
    <property type="entry name" value="ABM_dom"/>
</dbReference>
<evidence type="ECO:0000256" key="4">
    <source>
        <dbReference type="SAM" id="Coils"/>
    </source>
</evidence>
<keyword evidence="4" id="KW-0175">Coiled coil</keyword>
<feature type="compositionally biased region" description="Polar residues" evidence="5">
    <location>
        <begin position="425"/>
        <end position="434"/>
    </location>
</feature>
<evidence type="ECO:0000313" key="7">
    <source>
        <dbReference type="EMBL" id="CAE8733417.1"/>
    </source>
</evidence>
<reference evidence="7" key="1">
    <citation type="submission" date="2021-02" db="EMBL/GenBank/DDBJ databases">
        <authorList>
            <person name="Dougan E. K."/>
            <person name="Rhodes N."/>
            <person name="Thang M."/>
            <person name="Chan C."/>
        </authorList>
    </citation>
    <scope>NUCLEOTIDE SEQUENCE</scope>
</reference>
<evidence type="ECO:0000256" key="2">
    <source>
        <dbReference type="ARBA" id="ARBA00022553"/>
    </source>
</evidence>
<organism evidence="7 8">
    <name type="scientific">Polarella glacialis</name>
    <name type="common">Dinoflagellate</name>
    <dbReference type="NCBI Taxonomy" id="89957"/>
    <lineage>
        <taxon>Eukaryota</taxon>
        <taxon>Sar</taxon>
        <taxon>Alveolata</taxon>
        <taxon>Dinophyceae</taxon>
        <taxon>Suessiales</taxon>
        <taxon>Suessiaceae</taxon>
        <taxon>Polarella</taxon>
    </lineage>
</organism>
<dbReference type="EMBL" id="CAJNNW010036332">
    <property type="protein sequence ID" value="CAE8733417.1"/>
    <property type="molecule type" value="Genomic_DNA"/>
</dbReference>
<sequence length="707" mass="78477">MADQGGTPTKPRKTLRKKGTQAVSPLAEASPKSAKGRGADPSARVKKGSGAKGLKGEAAGTAMMGWNLEDGAKEVAKKAELMANPGLCLSDLVDESMLGGGGAKLSRASKPPSKAKRRTKVNQKQEEDDELAGLGLGLGGEDYGDKEDDGDVEASARLLGSLQQLATEEEQAGEGFERRRSQVQPESEFHAGMNDDEITVEDLLAPMQAAPSFGDMRRQLEGLAKREAMAEPVSEVKKGREERAVQYDATSKDVRKWYPQVHRMQRADQVTLGAEAIEEKSTSGIVSSFTPVDDFERELQEVTRAAGVTEEDVRGAKALPMNPRIREEQQTRQVARLKALMLREQQSSKRVKKIKSKTYRRIHRKNDSKDREVLLERLEHENPELAKQLKQEYEKKHAQNRLLRNRNARKKWTQTMQRFAKGDANAQQEITKQAQKAHDEERSLKRAIRGQDQNDSDSENIDLSGSEDEAGQSASKRTISKAKKLTLDEIRSLDEVGDLPTSGFLGMKFMREAIKTKRESAKQEAQAVLKDDPTQRAIRSSGFGGLPCSVRESPSTLSAAFSMKIHILTLGVASAAVKAIAASAAFTYLYTAASFFQISSKERLFPKEAVFVTFEVKPEHMDEFSRIMAIDAEETRKEPGCLRFDLLKHQGSENKFSLYEIYENEAACKVHATTEHYKMWNAFKTENDGLVDGTYQKALMNGKDLHP</sequence>
<dbReference type="InterPro" id="IPR011008">
    <property type="entry name" value="Dimeric_a/b-barrel"/>
</dbReference>
<feature type="region of interest" description="Disordered" evidence="5">
    <location>
        <begin position="92"/>
        <end position="153"/>
    </location>
</feature>
<dbReference type="InterPro" id="IPR006709">
    <property type="entry name" value="SSU_processome_Utp14"/>
</dbReference>
<accession>A0A813LIT9</accession>
<evidence type="ECO:0000256" key="5">
    <source>
        <dbReference type="SAM" id="MobiDB-lite"/>
    </source>
</evidence>
<evidence type="ECO:0000256" key="3">
    <source>
        <dbReference type="ARBA" id="ARBA00023242"/>
    </source>
</evidence>
<gene>
    <name evidence="7" type="ORF">PGLA2088_LOCUS46828</name>
</gene>
<dbReference type="Proteomes" id="UP000626109">
    <property type="component" value="Unassembled WGS sequence"/>
</dbReference>
<evidence type="ECO:0000313" key="8">
    <source>
        <dbReference type="Proteomes" id="UP000626109"/>
    </source>
</evidence>
<dbReference type="Pfam" id="PF04615">
    <property type="entry name" value="Utp14"/>
    <property type="match status" value="1"/>
</dbReference>
<dbReference type="SUPFAM" id="SSF54909">
    <property type="entry name" value="Dimeric alpha+beta barrel"/>
    <property type="match status" value="1"/>
</dbReference>
<dbReference type="Gene3D" id="3.30.70.100">
    <property type="match status" value="1"/>
</dbReference>
<evidence type="ECO:0000256" key="1">
    <source>
        <dbReference type="ARBA" id="ARBA00004604"/>
    </source>
</evidence>
<keyword evidence="2" id="KW-0597">Phosphoprotein</keyword>
<comment type="caution">
    <text evidence="7">The sequence shown here is derived from an EMBL/GenBank/DDBJ whole genome shotgun (WGS) entry which is preliminary data.</text>
</comment>
<dbReference type="GO" id="GO:0006364">
    <property type="term" value="P:rRNA processing"/>
    <property type="evidence" value="ECO:0007669"/>
    <property type="project" value="InterPro"/>
</dbReference>
<dbReference type="PANTHER" id="PTHR14150">
    <property type="entry name" value="U3 SMALL NUCLEOLAR RNA-ASSOCIATED PROTEIN 14"/>
    <property type="match status" value="1"/>
</dbReference>
<keyword evidence="3" id="KW-0539">Nucleus</keyword>
<feature type="region of interest" description="Disordered" evidence="5">
    <location>
        <begin position="1"/>
        <end position="61"/>
    </location>
</feature>